<protein>
    <recommendedName>
        <fullName evidence="4">Basic secretory peptidase family protein</fullName>
    </recommendedName>
</protein>
<dbReference type="EMBL" id="JACHMY010000001">
    <property type="protein sequence ID" value="MBB5840494.1"/>
    <property type="molecule type" value="Genomic_DNA"/>
</dbReference>
<keyword evidence="3" id="KW-1185">Reference proteome</keyword>
<gene>
    <name evidence="2" type="ORF">HDA39_007228</name>
</gene>
<keyword evidence="1" id="KW-1133">Transmembrane helix</keyword>
<reference evidence="2 3" key="1">
    <citation type="submission" date="2020-08" db="EMBL/GenBank/DDBJ databases">
        <title>Sequencing the genomes of 1000 actinobacteria strains.</title>
        <authorList>
            <person name="Klenk H.-P."/>
        </authorList>
    </citation>
    <scope>NUCLEOTIDE SEQUENCE [LARGE SCALE GENOMIC DNA]</scope>
    <source>
        <strain evidence="2 3">DSM 28967</strain>
    </source>
</reference>
<dbReference type="Proteomes" id="UP000549971">
    <property type="component" value="Unassembled WGS sequence"/>
</dbReference>
<evidence type="ECO:0000313" key="2">
    <source>
        <dbReference type="EMBL" id="MBB5840494.1"/>
    </source>
</evidence>
<organism evidence="2 3">
    <name type="scientific">Kribbella italica</name>
    <dbReference type="NCBI Taxonomy" id="1540520"/>
    <lineage>
        <taxon>Bacteria</taxon>
        <taxon>Bacillati</taxon>
        <taxon>Actinomycetota</taxon>
        <taxon>Actinomycetes</taxon>
        <taxon>Propionibacteriales</taxon>
        <taxon>Kribbellaceae</taxon>
        <taxon>Kribbella</taxon>
    </lineage>
</organism>
<keyword evidence="1" id="KW-0812">Transmembrane</keyword>
<dbReference type="RefSeq" id="WP_184802896.1">
    <property type="nucleotide sequence ID" value="NZ_JACHMY010000001.1"/>
</dbReference>
<evidence type="ECO:0000313" key="3">
    <source>
        <dbReference type="Proteomes" id="UP000549971"/>
    </source>
</evidence>
<evidence type="ECO:0008006" key="4">
    <source>
        <dbReference type="Google" id="ProtNLM"/>
    </source>
</evidence>
<dbReference type="AlphaFoldDB" id="A0A7W9MY55"/>
<keyword evidence="1" id="KW-0472">Membrane</keyword>
<comment type="caution">
    <text evidence="2">The sequence shown here is derived from an EMBL/GenBank/DDBJ whole genome shotgun (WGS) entry which is preliminary data.</text>
</comment>
<feature type="transmembrane region" description="Helical" evidence="1">
    <location>
        <begin position="12"/>
        <end position="31"/>
    </location>
</feature>
<evidence type="ECO:0000256" key="1">
    <source>
        <dbReference type="SAM" id="Phobius"/>
    </source>
</evidence>
<accession>A0A7W9MY55</accession>
<sequence>MGGDVGTRRRVLWTAGVVVLAVAVSTVTWAVRRPDERAVTSAADTEARMVAQVDAVLKARAAAVIGGKLPVFLGQLDPRNTKLRARHQVQYANLRKIGLRSLTYRREAGWVPEPQAQHGAKAFAFRIMMLVQVNGIDTSARYVPAGYTFAERNGRWLLVDDDDLAAETDRGKTREPWDLGPLEVVRGPGVLVIVPPSERANGRRLLHEARIATPAVRTATRRAQAGILIVALGDGRSFDAEWQTGGHPAAAVAVQNYTPIDPEATQFKVTGSRIVIHPSERADADRFLLAHEFTHAAMSPLGHGAPTWLVEGFAEYVEMELTAEEGHTEWLADHRRTIRREGLPKLKVLPIDGVFHGDYDEQSYGVSWLIVEHLVTTYGLPKVNAFYTDVAKAPEDPAARDRALAKHFKTTDAALVAAVKR</sequence>
<proteinExistence type="predicted"/>
<name>A0A7W9MY55_9ACTN</name>